<proteinExistence type="predicted"/>
<dbReference type="EMBL" id="VUJX02000003">
    <property type="protein sequence ID" value="KAL0939174.1"/>
    <property type="molecule type" value="Genomic_DNA"/>
</dbReference>
<dbReference type="Proteomes" id="UP000805649">
    <property type="component" value="Unassembled WGS sequence"/>
</dbReference>
<sequence>MDEPRTYFILRNTDHEPDRLIQLGQLIADPRIPYRRVAPPFKPIPKDLLHHAYKDDWSFETSKGSAGQVGVFAQFLAVATAETSAHASHELMNSWKAAALETVFLELGEDTESPYVIDSVNEAIVQKWLKRDKFRKRVLYMVTGVKIARQPEETSSTISKTTGASAKVGGDPGTGGLVSVGAQGGLDRSKAVSESNTPSKDFVFAYRLRKIHISLRDKITLGNDLHGGELHGDGYLSDLSTSEDDTSDDEMEETFLQMDDIDEVFTEEADFGSSLPATDIKISIVDDDGQNCLGILAV</sequence>
<evidence type="ECO:0000313" key="2">
    <source>
        <dbReference type="Proteomes" id="UP000805649"/>
    </source>
</evidence>
<comment type="caution">
    <text evidence="1">The sequence shown here is derived from an EMBL/GenBank/DDBJ whole genome shotgun (WGS) entry which is preliminary data.</text>
</comment>
<name>A0ACC3Z524_COLTU</name>
<protein>
    <submittedName>
        <fullName evidence="1">Uncharacterized protein</fullName>
    </submittedName>
</protein>
<evidence type="ECO:0000313" key="1">
    <source>
        <dbReference type="EMBL" id="KAL0939174.1"/>
    </source>
</evidence>
<organism evidence="1 2">
    <name type="scientific">Colletotrichum truncatum</name>
    <name type="common">Anthracnose fungus</name>
    <name type="synonym">Colletotrichum capsici</name>
    <dbReference type="NCBI Taxonomy" id="5467"/>
    <lineage>
        <taxon>Eukaryota</taxon>
        <taxon>Fungi</taxon>
        <taxon>Dikarya</taxon>
        <taxon>Ascomycota</taxon>
        <taxon>Pezizomycotina</taxon>
        <taxon>Sordariomycetes</taxon>
        <taxon>Hypocreomycetidae</taxon>
        <taxon>Glomerellales</taxon>
        <taxon>Glomerellaceae</taxon>
        <taxon>Colletotrichum</taxon>
        <taxon>Colletotrichum truncatum species complex</taxon>
    </lineage>
</organism>
<reference evidence="1 2" key="1">
    <citation type="journal article" date="2020" name="Phytopathology">
        <title>Genome Sequence Resources of Colletotrichum truncatum, C. plurivorum, C. musicola, and C. sojae: Four Species Pathogenic to Soybean (Glycine max).</title>
        <authorList>
            <person name="Rogerio F."/>
            <person name="Boufleur T.R."/>
            <person name="Ciampi-Guillardi M."/>
            <person name="Sukno S.A."/>
            <person name="Thon M.R."/>
            <person name="Massola Junior N.S."/>
            <person name="Baroncelli R."/>
        </authorList>
    </citation>
    <scope>NUCLEOTIDE SEQUENCE [LARGE SCALE GENOMIC DNA]</scope>
    <source>
        <strain evidence="1 2">CMES1059</strain>
    </source>
</reference>
<accession>A0ACC3Z524</accession>
<keyword evidence="2" id="KW-1185">Reference proteome</keyword>
<gene>
    <name evidence="1" type="ORF">CTRU02_205784</name>
</gene>